<feature type="non-terminal residue" evidence="2">
    <location>
        <position position="61"/>
    </location>
</feature>
<dbReference type="InterPro" id="IPR003137">
    <property type="entry name" value="PA_domain"/>
</dbReference>
<evidence type="ECO:0000259" key="1">
    <source>
        <dbReference type="Pfam" id="PF02225"/>
    </source>
</evidence>
<reference evidence="2" key="1">
    <citation type="submission" date="2021-02" db="EMBL/GenBank/DDBJ databases">
        <authorList>
            <person name="Nowell W R."/>
        </authorList>
    </citation>
    <scope>NUCLEOTIDE SEQUENCE</scope>
</reference>
<protein>
    <recommendedName>
        <fullName evidence="1">PA domain-containing protein</fullName>
    </recommendedName>
</protein>
<accession>A0A822FWQ7</accession>
<gene>
    <name evidence="2" type="ORF">QYT958_LOCUS46925</name>
</gene>
<comment type="caution">
    <text evidence="2">The sequence shown here is derived from an EMBL/GenBank/DDBJ whole genome shotgun (WGS) entry which is preliminary data.</text>
</comment>
<dbReference type="InterPro" id="IPR046450">
    <property type="entry name" value="PA_dom_sf"/>
</dbReference>
<name>A0A822FWQ7_9BILA</name>
<organism evidence="2 3">
    <name type="scientific">Rotaria socialis</name>
    <dbReference type="NCBI Taxonomy" id="392032"/>
    <lineage>
        <taxon>Eukaryota</taxon>
        <taxon>Metazoa</taxon>
        <taxon>Spiralia</taxon>
        <taxon>Gnathifera</taxon>
        <taxon>Rotifera</taxon>
        <taxon>Eurotatoria</taxon>
        <taxon>Bdelloidea</taxon>
        <taxon>Philodinida</taxon>
        <taxon>Philodinidae</taxon>
        <taxon>Rotaria</taxon>
    </lineage>
</organism>
<dbReference type="AlphaFoldDB" id="A0A822FWQ7"/>
<evidence type="ECO:0000313" key="3">
    <source>
        <dbReference type="Proteomes" id="UP000663848"/>
    </source>
</evidence>
<evidence type="ECO:0000313" key="2">
    <source>
        <dbReference type="EMBL" id="CAF5132261.1"/>
    </source>
</evidence>
<dbReference type="Proteomes" id="UP000663848">
    <property type="component" value="Unassembled WGS sequence"/>
</dbReference>
<dbReference type="SUPFAM" id="SSF52025">
    <property type="entry name" value="PA domain"/>
    <property type="match status" value="1"/>
</dbReference>
<dbReference type="Pfam" id="PF02225">
    <property type="entry name" value="PA"/>
    <property type="match status" value="1"/>
</dbReference>
<feature type="domain" description="PA" evidence="1">
    <location>
        <begin position="10"/>
        <end position="47"/>
    </location>
</feature>
<dbReference type="Gene3D" id="3.50.30.30">
    <property type="match status" value="1"/>
</dbReference>
<sequence length="61" mass="6351">ADWLAASPAPAGQVALVKRGECTFAEKAALASQYNAAALLIYNDGEAPDRFAPVFINLGQS</sequence>
<proteinExistence type="predicted"/>
<dbReference type="EMBL" id="CAJOBR010085658">
    <property type="protein sequence ID" value="CAF5132261.1"/>
    <property type="molecule type" value="Genomic_DNA"/>
</dbReference>
<feature type="non-terminal residue" evidence="2">
    <location>
        <position position="1"/>
    </location>
</feature>